<gene>
    <name evidence="2" type="ORF">BLNAU_12563</name>
</gene>
<proteinExistence type="predicted"/>
<feature type="region of interest" description="Disordered" evidence="1">
    <location>
        <begin position="1"/>
        <end position="185"/>
    </location>
</feature>
<feature type="compositionally biased region" description="Low complexity" evidence="1">
    <location>
        <begin position="122"/>
        <end position="131"/>
    </location>
</feature>
<accession>A0ABQ9XM34</accession>
<dbReference type="Proteomes" id="UP001281761">
    <property type="component" value="Unassembled WGS sequence"/>
</dbReference>
<protein>
    <submittedName>
        <fullName evidence="2">Uncharacterized protein</fullName>
    </submittedName>
</protein>
<feature type="compositionally biased region" description="Basic and acidic residues" evidence="1">
    <location>
        <begin position="150"/>
        <end position="163"/>
    </location>
</feature>
<keyword evidence="3" id="KW-1185">Reference proteome</keyword>
<comment type="caution">
    <text evidence="2">The sequence shown here is derived from an EMBL/GenBank/DDBJ whole genome shotgun (WGS) entry which is preliminary data.</text>
</comment>
<reference evidence="2 3" key="1">
    <citation type="journal article" date="2022" name="bioRxiv">
        <title>Genomics of Preaxostyla Flagellates Illuminates Evolutionary Transitions and the Path Towards Mitochondrial Loss.</title>
        <authorList>
            <person name="Novak L.V.F."/>
            <person name="Treitli S.C."/>
            <person name="Pyrih J."/>
            <person name="Halakuc P."/>
            <person name="Pipaliya S.V."/>
            <person name="Vacek V."/>
            <person name="Brzon O."/>
            <person name="Soukal P."/>
            <person name="Eme L."/>
            <person name="Dacks J.B."/>
            <person name="Karnkowska A."/>
            <person name="Elias M."/>
            <person name="Hampl V."/>
        </authorList>
    </citation>
    <scope>NUCLEOTIDE SEQUENCE [LARGE SCALE GENOMIC DNA]</scope>
    <source>
        <strain evidence="2">NAU3</strain>
        <tissue evidence="2">Gut</tissue>
    </source>
</reference>
<feature type="compositionally biased region" description="Low complexity" evidence="1">
    <location>
        <begin position="69"/>
        <end position="80"/>
    </location>
</feature>
<feature type="compositionally biased region" description="Polar residues" evidence="1">
    <location>
        <begin position="23"/>
        <end position="36"/>
    </location>
</feature>
<dbReference type="EMBL" id="JARBJD010000103">
    <property type="protein sequence ID" value="KAK2952457.1"/>
    <property type="molecule type" value="Genomic_DNA"/>
</dbReference>
<organism evidence="2 3">
    <name type="scientific">Blattamonas nauphoetae</name>
    <dbReference type="NCBI Taxonomy" id="2049346"/>
    <lineage>
        <taxon>Eukaryota</taxon>
        <taxon>Metamonada</taxon>
        <taxon>Preaxostyla</taxon>
        <taxon>Oxymonadida</taxon>
        <taxon>Blattamonas</taxon>
    </lineage>
</organism>
<feature type="compositionally biased region" description="Polar residues" evidence="1">
    <location>
        <begin position="132"/>
        <end position="147"/>
    </location>
</feature>
<evidence type="ECO:0000313" key="3">
    <source>
        <dbReference type="Proteomes" id="UP001281761"/>
    </source>
</evidence>
<sequence length="510" mass="56208">MAINPFRTDELQKPSPARLSLDASASPSRHMSTNQDNESDDELAQFANDQQHSKTARDTSPAEANTRQSSSAGSVSGSASPATGQQVNTLRSPFTSPKPLPQSPFLPKSSTSTILPNQRPTSLSLSSSASLQANPFNRISTSTNKPENSYLKRRETHAFREEEPLPDLYGPEPEHSRHRKKKEPHQLRNRIAVLWLKPTTLPAPSLAEFKIVSEGKKAKGELGGRKEFPSGIAYGTRKLANEKGIPLLTTTQTPPEHAFLEFSSLLTTAKAESQQNIFLYMCPAPNNDGSALFTALKELFLLKNPSIAMPIIDFLLWLCRCSVPRSLHLLNSGFLSDIFSVMKPKPQAKVGIGVHLSLIQLIETAVLIETDRDLLPDAVNAQLGGDSLQGRLLSGVLQPAHPYLLHVAGNHVRSPHLLSFALAFRPALPLVASLNLPLILISWLCEMVSEGQFCWRLIRIMKVLNRVTDRDHNSTTARGAQHGYIGHNELTVKETVHAFQKMFHVNPKVR</sequence>
<feature type="compositionally biased region" description="Polar residues" evidence="1">
    <location>
        <begin position="108"/>
        <end position="121"/>
    </location>
</feature>
<evidence type="ECO:0000313" key="2">
    <source>
        <dbReference type="EMBL" id="KAK2952457.1"/>
    </source>
</evidence>
<evidence type="ECO:0000256" key="1">
    <source>
        <dbReference type="SAM" id="MobiDB-lite"/>
    </source>
</evidence>
<name>A0ABQ9XM34_9EUKA</name>
<feature type="compositionally biased region" description="Polar residues" evidence="1">
    <location>
        <begin position="81"/>
        <end position="95"/>
    </location>
</feature>